<proteinExistence type="predicted"/>
<evidence type="ECO:0000256" key="1">
    <source>
        <dbReference type="ARBA" id="ARBA00023002"/>
    </source>
</evidence>
<dbReference type="Proteomes" id="UP000531561">
    <property type="component" value="Unassembled WGS sequence"/>
</dbReference>
<keyword evidence="1" id="KW-0560">Oxidoreductase</keyword>
<dbReference type="InterPro" id="IPR052228">
    <property type="entry name" value="Sec_Metab_Biosynth_Oxidored"/>
</dbReference>
<dbReference type="EMBL" id="JABFCT010000005">
    <property type="protein sequence ID" value="KAF5875629.1"/>
    <property type="molecule type" value="Genomic_DNA"/>
</dbReference>
<evidence type="ECO:0000313" key="2">
    <source>
        <dbReference type="EMBL" id="KAF5875629.1"/>
    </source>
</evidence>
<protein>
    <submittedName>
        <fullName evidence="2">Putative short-chain dehydrogenase reductase protein</fullName>
    </submittedName>
</protein>
<dbReference type="RefSeq" id="XP_037194575.1">
    <property type="nucleotide sequence ID" value="XM_037341718.1"/>
</dbReference>
<dbReference type="SUPFAM" id="SSF51735">
    <property type="entry name" value="NAD(P)-binding Rossmann-fold domains"/>
    <property type="match status" value="1"/>
</dbReference>
<dbReference type="GeneID" id="59265410"/>
<dbReference type="OrthoDB" id="2898509at2759"/>
<comment type="caution">
    <text evidence="2">The sequence shown here is derived from an EMBL/GenBank/DDBJ whole genome shotgun (WGS) entry which is preliminary data.</text>
</comment>
<dbReference type="PANTHER" id="PTHR47534">
    <property type="entry name" value="YALI0E05731P"/>
    <property type="match status" value="1"/>
</dbReference>
<gene>
    <name evidence="2" type="ORF">Bfra_011391</name>
</gene>
<name>A0A8H6AY44_9HELO</name>
<dbReference type="PANTHER" id="PTHR47534:SF3">
    <property type="entry name" value="ALCOHOL DEHYDROGENASE-LIKE C-TERMINAL DOMAIN-CONTAINING PROTEIN"/>
    <property type="match status" value="1"/>
</dbReference>
<dbReference type="Gene3D" id="3.40.50.720">
    <property type="entry name" value="NAD(P)-binding Rossmann-like Domain"/>
    <property type="match status" value="1"/>
</dbReference>
<reference evidence="2 3" key="1">
    <citation type="journal article" date="2020" name="Phytopathology">
        <title>A high-quality genome resource of Botrytis fragariae, a new and rapidly spreading fungal pathogen causing strawberry gray mold in the U.S.A.</title>
        <authorList>
            <person name="Wu Y."/>
            <person name="Saski C.A."/>
            <person name="Schnabel G."/>
            <person name="Xiao S."/>
            <person name="Hu M."/>
        </authorList>
    </citation>
    <scope>NUCLEOTIDE SEQUENCE [LARGE SCALE GENOMIC DNA]</scope>
    <source>
        <strain evidence="2 3">BVB16</strain>
    </source>
</reference>
<dbReference type="InterPro" id="IPR036291">
    <property type="entry name" value="NAD(P)-bd_dom_sf"/>
</dbReference>
<organism evidence="2 3">
    <name type="scientific">Botrytis fragariae</name>
    <dbReference type="NCBI Taxonomy" id="1964551"/>
    <lineage>
        <taxon>Eukaryota</taxon>
        <taxon>Fungi</taxon>
        <taxon>Dikarya</taxon>
        <taxon>Ascomycota</taxon>
        <taxon>Pezizomycotina</taxon>
        <taxon>Leotiomycetes</taxon>
        <taxon>Helotiales</taxon>
        <taxon>Sclerotiniaceae</taxon>
        <taxon>Botrytis</taxon>
    </lineage>
</organism>
<dbReference type="GO" id="GO:0016491">
    <property type="term" value="F:oxidoreductase activity"/>
    <property type="evidence" value="ECO:0007669"/>
    <property type="project" value="UniProtKB-KW"/>
</dbReference>
<dbReference type="AlphaFoldDB" id="A0A8H6AY44"/>
<evidence type="ECO:0000313" key="3">
    <source>
        <dbReference type="Proteomes" id="UP000531561"/>
    </source>
</evidence>
<keyword evidence="3" id="KW-1185">Reference proteome</keyword>
<sequence>MIPAIYVSIMVAFNAVRASNVAFKATGTPGMVAVFAGATSGIGMGTLKAFIKYANAPKAYIIGRSESAAGRLLKDLKLSNPSAILNFLEGEISLIKDVDRLCDEIKRKEEKVDIIFLSAGYLSFDGRNESSEGIDIPQSLRYYSRLRFAYNLVPLLQTAPNPRVISILAGGQEKSIDLDDLEVKRDFTMIKAAGSGTTQTTLAFEELAKSNSRITFIHKYPGFVDTGAVGRLMSSTTGFYAIPSTFFRWVMLPFLNLFATSIEEAGERGLFLATSAKYPPAEIREGASSGVELPAGAEISRSSAVDGNGSSNGVYRLKADDESAPDGDILPDYRKNNAERVVWESTMRVWERALEKA</sequence>
<accession>A0A8H6AY44</accession>